<dbReference type="Gene3D" id="3.30.70.270">
    <property type="match status" value="1"/>
</dbReference>
<gene>
    <name evidence="7" type="ORF">F0185_00770</name>
</gene>
<dbReference type="InterPro" id="IPR000160">
    <property type="entry name" value="GGDEF_dom"/>
</dbReference>
<dbReference type="InterPro" id="IPR029787">
    <property type="entry name" value="Nucleotide_cyclase"/>
</dbReference>
<dbReference type="NCBIfam" id="TIGR00254">
    <property type="entry name" value="GGDEF"/>
    <property type="match status" value="1"/>
</dbReference>
<dbReference type="PANTHER" id="PTHR45138:SF9">
    <property type="entry name" value="DIGUANYLATE CYCLASE DGCM-RELATED"/>
    <property type="match status" value="1"/>
</dbReference>
<dbReference type="Gene3D" id="2.60.40.10">
    <property type="entry name" value="Immunoglobulins"/>
    <property type="match status" value="1"/>
</dbReference>
<dbReference type="RefSeq" id="WP_167220703.1">
    <property type="nucleotide sequence ID" value="NZ_VUYU01000001.1"/>
</dbReference>
<dbReference type="InterPro" id="IPR011123">
    <property type="entry name" value="Y_Y_Y"/>
</dbReference>
<evidence type="ECO:0000256" key="4">
    <source>
        <dbReference type="SAM" id="Phobius"/>
    </source>
</evidence>
<dbReference type="Pfam" id="PF07495">
    <property type="entry name" value="Y_Y_Y"/>
    <property type="match status" value="1"/>
</dbReference>
<dbReference type="SUPFAM" id="SSF63829">
    <property type="entry name" value="Calcium-dependent phosphotriesterase"/>
    <property type="match status" value="3"/>
</dbReference>
<dbReference type="EC" id="2.7.7.65" evidence="1"/>
<dbReference type="PANTHER" id="PTHR45138">
    <property type="entry name" value="REGULATORY COMPONENTS OF SENSORY TRANSDUCTION SYSTEM"/>
    <property type="match status" value="1"/>
</dbReference>
<protein>
    <recommendedName>
        <fullName evidence="1">diguanylate cyclase</fullName>
        <ecNumber evidence="1">2.7.7.65</ecNumber>
    </recommendedName>
</protein>
<comment type="caution">
    <text evidence="7">The sequence shown here is derived from an EMBL/GenBank/DDBJ whole genome shotgun (WGS) entry which is preliminary data.</text>
</comment>
<dbReference type="Pfam" id="PF00990">
    <property type="entry name" value="GGDEF"/>
    <property type="match status" value="1"/>
</dbReference>
<comment type="catalytic activity">
    <reaction evidence="2">
        <text>2 GTP = 3',3'-c-di-GMP + 2 diphosphate</text>
        <dbReference type="Rhea" id="RHEA:24898"/>
        <dbReference type="ChEBI" id="CHEBI:33019"/>
        <dbReference type="ChEBI" id="CHEBI:37565"/>
        <dbReference type="ChEBI" id="CHEBI:58805"/>
        <dbReference type="EC" id="2.7.7.65"/>
    </reaction>
</comment>
<evidence type="ECO:0000256" key="5">
    <source>
        <dbReference type="SAM" id="SignalP"/>
    </source>
</evidence>
<dbReference type="EMBL" id="VUYU01000001">
    <property type="protein sequence ID" value="NHZ32130.1"/>
    <property type="molecule type" value="Genomic_DNA"/>
</dbReference>
<dbReference type="Pfam" id="PF07494">
    <property type="entry name" value="Reg_prop"/>
    <property type="match status" value="4"/>
</dbReference>
<dbReference type="InterPro" id="IPR015943">
    <property type="entry name" value="WD40/YVTN_repeat-like_dom_sf"/>
</dbReference>
<dbReference type="Proteomes" id="UP000785613">
    <property type="component" value="Unassembled WGS sequence"/>
</dbReference>
<dbReference type="InterPro" id="IPR013783">
    <property type="entry name" value="Ig-like_fold"/>
</dbReference>
<dbReference type="InterPro" id="IPR050469">
    <property type="entry name" value="Diguanylate_Cyclase"/>
</dbReference>
<evidence type="ECO:0000259" key="6">
    <source>
        <dbReference type="PROSITE" id="PS50887"/>
    </source>
</evidence>
<dbReference type="SUPFAM" id="SSF55073">
    <property type="entry name" value="Nucleotide cyclase"/>
    <property type="match status" value="1"/>
</dbReference>
<dbReference type="Gene3D" id="2.130.10.10">
    <property type="entry name" value="YVTN repeat-like/Quinoprotein amine dehydrogenase"/>
    <property type="match status" value="3"/>
</dbReference>
<evidence type="ECO:0000256" key="1">
    <source>
        <dbReference type="ARBA" id="ARBA00012528"/>
    </source>
</evidence>
<keyword evidence="4" id="KW-1133">Transmembrane helix</keyword>
<organism evidence="7 8">
    <name type="scientific">Massilia rubra</name>
    <dbReference type="NCBI Taxonomy" id="2607910"/>
    <lineage>
        <taxon>Bacteria</taxon>
        <taxon>Pseudomonadati</taxon>
        <taxon>Pseudomonadota</taxon>
        <taxon>Betaproteobacteria</taxon>
        <taxon>Burkholderiales</taxon>
        <taxon>Oxalobacteraceae</taxon>
        <taxon>Telluria group</taxon>
        <taxon>Massilia</taxon>
    </lineage>
</organism>
<evidence type="ECO:0000256" key="3">
    <source>
        <dbReference type="SAM" id="MobiDB-lite"/>
    </source>
</evidence>
<keyword evidence="8" id="KW-1185">Reference proteome</keyword>
<dbReference type="CDD" id="cd01949">
    <property type="entry name" value="GGDEF"/>
    <property type="match status" value="1"/>
</dbReference>
<evidence type="ECO:0000256" key="2">
    <source>
        <dbReference type="ARBA" id="ARBA00034247"/>
    </source>
</evidence>
<feature type="transmembrane region" description="Helical" evidence="4">
    <location>
        <begin position="831"/>
        <end position="851"/>
    </location>
</feature>
<keyword evidence="4" id="KW-0812">Transmembrane</keyword>
<feature type="region of interest" description="Disordered" evidence="3">
    <location>
        <begin position="513"/>
        <end position="532"/>
    </location>
</feature>
<feature type="domain" description="GGDEF" evidence="6">
    <location>
        <begin position="915"/>
        <end position="1049"/>
    </location>
</feature>
<evidence type="ECO:0000313" key="7">
    <source>
        <dbReference type="EMBL" id="NHZ32130.1"/>
    </source>
</evidence>
<name>A0ABX0LI58_9BURK</name>
<sequence>MLSVFTAFARHPFALPRLLLCALLCLMSIAAQAGTAPTSALRFKRLPSFDSSELSILALLQDRQGFVWIGTHSGGLYRYNGYHAVKYVSNANSGGNLPHDRVSDLYEDPAGAIWVATQNGLARFNPETNNFTRFVPAPGPASQRIVKKIIGDGKGGMWLATWGGLQHFDPASARFTLHLHDAARPGSLASNDLNAIALDAGGGLWAATWPGGLDYLAPGARDFTHFRVDRPEAPDPKLNIVRALHFAPDQTLWIGTETGVVSWRAGQPWNTRRQVDSPATRINTLYGDRNDTVWAGTLGAGLLRWDKQRERQEQPGAQAVHYVHRANDSYSLPSDDIRAVMHDRSGMLWIGSITDGISLVNLNSEGFQRFIPFDVDANNLRPNNAMRAMEGAPDGRLWLANNAGLSLFDSASGAVLRSYRADARAGPGAAPAGPPGPALSSNIVYSLYQQPDGPLWIGTSAGLNRLDALDAPLRVVSFGSVGSDFINTIAPAAGGALWIGTGLHVLRYDPASGQSTPYPSDPARADSRSVSGTTSIVEDRLGRVWMGSEWGGGGLDVLDQASGRFRHLRQRAGDARSLSDNNVVALYQDPQERLWAGTARGVNQVMTDAAGAISFRRYDGPDSVGPLKILAMRSDRAGQLWLSTANGLLRLDPDSGKVARFSAADGLSEGFSSGAAHAAPDGRLYFGGVKGITGVSPAAVRSVSSPPQVAITDISVFNRSLRDGRAVPGLKLDGPVTAPSNLTLAGDGSVFSIEFAALHFTDPVRNTYEYRLDGFDRAWVQTDAAHRSATYTNLDPGSYTFSVRAANHQGVRSENAASMTVTILPPWWKTWWFRTILALLALGLLSAAYRARVRDLTRRQKQLQHMVAERTAELEASNAKLAALSSTDGLTGIANRRGFDHALEAEWKRGARNGYPVALAMLDVDHFKSYNDHYGHQAGDQCLRAVAGVIAAHARRPSDLVARYGGEEFALLAPATSVAEAHELACALCLALEQLALPHAKSPYGVVTISIGVVSLMPDENGAPEQLVEHADRAMYRAKTEGRNRALCA</sequence>
<reference evidence="7 8" key="1">
    <citation type="submission" date="2019-09" db="EMBL/GenBank/DDBJ databases">
        <title>Taxonomy of Antarctic Massilia spp.: description of Massilia rubra sp. nov., Massilia aquatica sp. nov., Massilia mucilaginosa sp. nov., Massilia frigida sp. nov. isolated from streams, lakes and regoliths.</title>
        <authorList>
            <person name="Holochova P."/>
            <person name="Sedlacek I."/>
            <person name="Kralova S."/>
            <person name="Maslanova I."/>
            <person name="Busse H.-J."/>
            <person name="Stankova E."/>
            <person name="Vrbovska V."/>
            <person name="Kovarovic V."/>
            <person name="Bartak M."/>
            <person name="Svec P."/>
            <person name="Pantucek R."/>
        </authorList>
    </citation>
    <scope>NUCLEOTIDE SEQUENCE [LARGE SCALE GENOMIC DNA]</scope>
    <source>
        <strain evidence="7 8">CCM 8692</strain>
    </source>
</reference>
<keyword evidence="4" id="KW-0472">Membrane</keyword>
<dbReference type="SMART" id="SM00267">
    <property type="entry name" value="GGDEF"/>
    <property type="match status" value="1"/>
</dbReference>
<dbReference type="PROSITE" id="PS50887">
    <property type="entry name" value="GGDEF"/>
    <property type="match status" value="1"/>
</dbReference>
<dbReference type="CDD" id="cd00146">
    <property type="entry name" value="PKD"/>
    <property type="match status" value="1"/>
</dbReference>
<dbReference type="InterPro" id="IPR043128">
    <property type="entry name" value="Rev_trsase/Diguanyl_cyclase"/>
</dbReference>
<accession>A0ABX0LI58</accession>
<evidence type="ECO:0000313" key="8">
    <source>
        <dbReference type="Proteomes" id="UP000785613"/>
    </source>
</evidence>
<feature type="signal peptide" evidence="5">
    <location>
        <begin position="1"/>
        <end position="33"/>
    </location>
</feature>
<proteinExistence type="predicted"/>
<keyword evidence="5" id="KW-0732">Signal</keyword>
<dbReference type="InterPro" id="IPR011110">
    <property type="entry name" value="Reg_prop"/>
</dbReference>
<feature type="chain" id="PRO_5045853629" description="diguanylate cyclase" evidence="5">
    <location>
        <begin position="34"/>
        <end position="1049"/>
    </location>
</feature>